<name>A0A3N4N6R2_9FLAO</name>
<dbReference type="EMBL" id="RPFJ01000044">
    <property type="protein sequence ID" value="RPD91811.1"/>
    <property type="molecule type" value="Genomic_DNA"/>
</dbReference>
<dbReference type="RefSeq" id="WP_123899050.1">
    <property type="nucleotide sequence ID" value="NZ_RPFJ01000044.1"/>
</dbReference>
<feature type="transmembrane region" description="Helical" evidence="1">
    <location>
        <begin position="6"/>
        <end position="23"/>
    </location>
</feature>
<dbReference type="Proteomes" id="UP000270856">
    <property type="component" value="Unassembled WGS sequence"/>
</dbReference>
<reference evidence="2 3" key="1">
    <citation type="submission" date="2018-11" db="EMBL/GenBank/DDBJ databases">
        <title>Aureibaculum marinum gen. nov., sp. nov., a member of the family Flavobacteriaceae isolated from the Bohai Sea.</title>
        <authorList>
            <person name="Ji X."/>
        </authorList>
    </citation>
    <scope>NUCLEOTIDE SEQUENCE [LARGE SCALE GENOMIC DNA]</scope>
    <source>
        <strain evidence="2 3">BH-SD17</strain>
    </source>
</reference>
<comment type="caution">
    <text evidence="2">The sequence shown here is derived from an EMBL/GenBank/DDBJ whole genome shotgun (WGS) entry which is preliminary data.</text>
</comment>
<proteinExistence type="predicted"/>
<evidence type="ECO:0000313" key="3">
    <source>
        <dbReference type="Proteomes" id="UP000270856"/>
    </source>
</evidence>
<evidence type="ECO:0000313" key="2">
    <source>
        <dbReference type="EMBL" id="RPD91811.1"/>
    </source>
</evidence>
<gene>
    <name evidence="2" type="ORF">EGM88_14050</name>
</gene>
<evidence type="ECO:0000256" key="1">
    <source>
        <dbReference type="SAM" id="Phobius"/>
    </source>
</evidence>
<accession>A0A3N4N6R2</accession>
<keyword evidence="1" id="KW-0472">Membrane</keyword>
<keyword evidence="1" id="KW-0812">Transmembrane</keyword>
<dbReference type="OrthoDB" id="751115at2"/>
<keyword evidence="3" id="KW-1185">Reference proteome</keyword>
<protein>
    <submittedName>
        <fullName evidence="2">Uncharacterized protein</fullName>
    </submittedName>
</protein>
<feature type="transmembrane region" description="Helical" evidence="1">
    <location>
        <begin position="35"/>
        <end position="57"/>
    </location>
</feature>
<organism evidence="2 3">
    <name type="scientific">Aureibaculum marinum</name>
    <dbReference type="NCBI Taxonomy" id="2487930"/>
    <lineage>
        <taxon>Bacteria</taxon>
        <taxon>Pseudomonadati</taxon>
        <taxon>Bacteroidota</taxon>
        <taxon>Flavobacteriia</taxon>
        <taxon>Flavobacteriales</taxon>
        <taxon>Flavobacteriaceae</taxon>
        <taxon>Aureibaculum</taxon>
    </lineage>
</organism>
<keyword evidence="1" id="KW-1133">Transmembrane helix</keyword>
<feature type="transmembrane region" description="Helical" evidence="1">
    <location>
        <begin position="77"/>
        <end position="97"/>
    </location>
</feature>
<dbReference type="AlphaFoldDB" id="A0A3N4N6R2"/>
<sequence>MPWNLLILPLVGGYFILTKCYIFKFHQQRLDRQRLIFESVLLGIALIVSTYLIRILFVKLTPDLIDIVHSYSPFKQPFALTSLISVGIAIFFTIVYNKFSEDKKWIRKAIDDVGNEFESLMKYSFDEESLLQFTLNNDKIYIAWVKELPIPSISPYVRIIPAISGYRKDDKKQVEFTTHYLSVYASYIKEGVVKYVDDLNTDLILDISDITTVSNFDPEMYKKFQEQLPTE</sequence>